<evidence type="ECO:0000259" key="1">
    <source>
        <dbReference type="Pfam" id="PF09423"/>
    </source>
</evidence>
<gene>
    <name evidence="3" type="ORF">HYN04_11640</name>
</gene>
<dbReference type="InterPro" id="IPR029052">
    <property type="entry name" value="Metallo-depent_PP-like"/>
</dbReference>
<dbReference type="InterPro" id="IPR032093">
    <property type="entry name" value="PhoD_N"/>
</dbReference>
<dbReference type="Gene3D" id="3.60.21.70">
    <property type="entry name" value="PhoD-like phosphatase"/>
    <property type="match status" value="1"/>
</dbReference>
<dbReference type="InterPro" id="IPR052900">
    <property type="entry name" value="Phospholipid_Metab_Enz"/>
</dbReference>
<dbReference type="Pfam" id="PF16655">
    <property type="entry name" value="PhoD_N"/>
    <property type="match status" value="1"/>
</dbReference>
<reference evidence="4" key="1">
    <citation type="submission" date="2018-05" db="EMBL/GenBank/DDBJ databases">
        <title>Genome sequencing of Phenylobacterium sp. HYN0004.</title>
        <authorList>
            <person name="Yi H."/>
            <person name="Baek C."/>
        </authorList>
    </citation>
    <scope>NUCLEOTIDE SEQUENCE [LARGE SCALE GENOMIC DNA]</scope>
    <source>
        <strain evidence="4">HYN0004</strain>
    </source>
</reference>
<organism evidence="3 4">
    <name type="scientific">Phenylobacterium parvum</name>
    <dbReference type="NCBI Taxonomy" id="2201350"/>
    <lineage>
        <taxon>Bacteria</taxon>
        <taxon>Pseudomonadati</taxon>
        <taxon>Pseudomonadota</taxon>
        <taxon>Alphaproteobacteria</taxon>
        <taxon>Caulobacterales</taxon>
        <taxon>Caulobacteraceae</taxon>
        <taxon>Phenylobacterium</taxon>
    </lineage>
</organism>
<dbReference type="KEGG" id="phb:HYN04_11640"/>
<keyword evidence="4" id="KW-1185">Reference proteome</keyword>
<dbReference type="AlphaFoldDB" id="A0A2Z3I0F7"/>
<dbReference type="InterPro" id="IPR038607">
    <property type="entry name" value="PhoD-like_sf"/>
</dbReference>
<dbReference type="Proteomes" id="UP000247763">
    <property type="component" value="Chromosome"/>
</dbReference>
<feature type="domain" description="Phospholipase D N-terminal" evidence="2">
    <location>
        <begin position="34"/>
        <end position="124"/>
    </location>
</feature>
<dbReference type="RefSeq" id="WP_110451416.1">
    <property type="nucleotide sequence ID" value="NZ_CP029479.1"/>
</dbReference>
<protein>
    <submittedName>
        <fullName evidence="3">Alkaline phosphatase</fullName>
    </submittedName>
</protein>
<dbReference type="SUPFAM" id="SSF56300">
    <property type="entry name" value="Metallo-dependent phosphatases"/>
    <property type="match status" value="1"/>
</dbReference>
<dbReference type="PANTHER" id="PTHR43606:SF2">
    <property type="entry name" value="ALKALINE PHOSPHATASE FAMILY PROTEIN (AFU_ORTHOLOGUE AFUA_5G03860)"/>
    <property type="match status" value="1"/>
</dbReference>
<proteinExistence type="predicted"/>
<dbReference type="OrthoDB" id="327733at2"/>
<dbReference type="EMBL" id="CP029479">
    <property type="protein sequence ID" value="AWM78850.1"/>
    <property type="molecule type" value="Genomic_DNA"/>
</dbReference>
<dbReference type="Gene3D" id="2.60.40.380">
    <property type="entry name" value="Purple acid phosphatase-like, N-terminal"/>
    <property type="match status" value="1"/>
</dbReference>
<name>A0A2Z3I0F7_9CAUL</name>
<dbReference type="PANTHER" id="PTHR43606">
    <property type="entry name" value="PHOSPHATASE, PUTATIVE (AFU_ORTHOLOGUE AFUA_6G08710)-RELATED"/>
    <property type="match status" value="1"/>
</dbReference>
<evidence type="ECO:0000313" key="3">
    <source>
        <dbReference type="EMBL" id="AWM78850.1"/>
    </source>
</evidence>
<dbReference type="CDD" id="cd07389">
    <property type="entry name" value="MPP_PhoD"/>
    <property type="match status" value="1"/>
</dbReference>
<dbReference type="Pfam" id="PF09423">
    <property type="entry name" value="PhoD"/>
    <property type="match status" value="1"/>
</dbReference>
<dbReference type="InterPro" id="IPR018946">
    <property type="entry name" value="PhoD-like_MPP"/>
</dbReference>
<evidence type="ECO:0000259" key="2">
    <source>
        <dbReference type="Pfam" id="PF16655"/>
    </source>
</evidence>
<sequence length="554" mass="59892">MRVDRRRALALFGAGTAAVAGPSAAQDRTVRFDHGVASGDPTADRVILWTRITPMDPSGGAITYEWSLNPIDRRAGGAKSGRGTTSAARDFTVKVDVGGLDPGRAYTFTFTSNGVTSPMGRTRTLPEGPVEDAVLAIASCALYPGGYFNAYQAIADLPRVDAVLHLGDYIYEYGADGYGAATGKKLNRLVRPAHEIFTLSDYRNRHAQVKTDPQLQAAHARAPWIVVWDDHETANNSWEGGAENHEKDEGSWNRRKAAAIKAYYEWMPIREPDGGGFSINRAFEFGDLATLFMLETRLTARDEQLDYGKDLNGPDGKPDVARFRKRLADPDRRMMGPSQADWLRRGLANSVRTGRTWQVLGNEVVMARVNVPDLRAALGPDKFAAATADLGPDGLRRIDRMAGIAKLGLPYGLDMWDGYPADRQRLYGLISRAKANAVVVSGDSHAFWANELYDAPEAGRRVAVEFGTTAITSPGAGDALPGVPVGQVMADANREVVYSDQAAKGFVLLTLGRTSGKAEMMAVSTILETTFTTSVLKTFTFTPGAEGVSGLKEA</sequence>
<evidence type="ECO:0000313" key="4">
    <source>
        <dbReference type="Proteomes" id="UP000247763"/>
    </source>
</evidence>
<accession>A0A2Z3I0F7</accession>
<feature type="domain" description="PhoD-like phosphatase metallophosphatase" evidence="1">
    <location>
        <begin position="135"/>
        <end position="515"/>
    </location>
</feature>